<protein>
    <recommendedName>
        <fullName evidence="12">SID1 transmembrane family member 1</fullName>
    </recommendedName>
</protein>
<dbReference type="Proteomes" id="UP000827892">
    <property type="component" value="Chromosome V"/>
</dbReference>
<feature type="transmembrane region" description="Helical" evidence="8">
    <location>
        <begin position="477"/>
        <end position="494"/>
    </location>
</feature>
<feature type="transmembrane region" description="Helical" evidence="8">
    <location>
        <begin position="617"/>
        <end position="638"/>
    </location>
</feature>
<keyword evidence="4 9" id="KW-0732">Signal</keyword>
<feature type="transmembrane region" description="Helical" evidence="8">
    <location>
        <begin position="446"/>
        <end position="465"/>
    </location>
</feature>
<dbReference type="PANTHER" id="PTHR12185:SF18">
    <property type="entry name" value="SID1 TRANSMEMBRANE FAMILY MEMBER 1"/>
    <property type="match status" value="1"/>
</dbReference>
<keyword evidence="7" id="KW-0325">Glycoprotein</keyword>
<comment type="subcellular location">
    <subcellularLocation>
        <location evidence="1">Membrane</location>
        <topology evidence="1">Multi-pass membrane protein</topology>
    </subcellularLocation>
</comment>
<evidence type="ECO:0000256" key="8">
    <source>
        <dbReference type="SAM" id="Phobius"/>
    </source>
</evidence>
<proteinExistence type="inferred from homology"/>
<dbReference type="InterPro" id="IPR025958">
    <property type="entry name" value="SID1_TM_fam"/>
</dbReference>
<dbReference type="AlphaFoldDB" id="A0AAE9D230"/>
<dbReference type="EMBL" id="CP090895">
    <property type="protein sequence ID" value="ULT91948.1"/>
    <property type="molecule type" value="Genomic_DNA"/>
</dbReference>
<sequence length="882" mass="100862">MLIFLLLLLHFPTFPCEDFQDLPFLASYSNWSTKGNLAPTLFRVVLDTENPPFAIRVSVTSENVTLRNPLTLNVIRGKTVHNIALPRIQSHQGQKHTYWFASDTLCDDDRSMEQLGQPVYLSVASSLPSDFQILVKPVPNFHYQEPFSTLDTPSEPRYFMYTFPNAVDKVDIRAYSETEICARLTVRRVDCPLFDGFGMLELSNDYYFQTFTKFAGFSIRKEDIGDQFHIAFTVMPDDTLCGNFTEPLWKIPDVYHRVKEAKISVTPVEEKTLVSVIPLFIYAASIIFVLLLTYFKYRLLDRHENNEPSIFEGNDLEGNVKLDKQWLFENPGEKIVSHHEYQKQRLIKDSKYFNFLFFQIFGSILPALTTLFQNYQKTSNKQNLDKCYLNYLCSLQIFNFNSLNSVASASSLAIVGILNLIIVFRKKIFCYQVPRIPTTHGIQQRDAPKVVCLLGCVAMGILGIITNNCPNKSTLHIFIYTCLWIFHSAIMWIYSKRHGVRRWHQFYIIAVSSIFGCLAFAENIFESTESSTTPLKIIFLLVTISSTGFFCYKYYFERPSGLQVSQWIPSLFSTGPTLCDANGVYRPLKSKICYMVLAMGFSVYIPVTALLNPKNTVIYSSFDWAKGQVGIYFCYYLIQKIRFERSSFTMSFKIICYGTTAIFLISETFIHDIFYHQLRTYSVQPLFFRTTEMNRKKTEADRKLLKLLESDGDEAVLGDEFKSELVKQIMIKSVESDEYCASGRALCTQCKTLLSATDGGHVFRHLDRCTGKRAASEPIPETSDESLRSVEPLAKQRKLTGVPTIVFVFPCVYVQVSGALEYLDMAMSNIAMIWLLCHRLASTITMLTVHKPYRDAVLEIVLCKAKKSSVVVSPITNSIVKL</sequence>
<feature type="transmembrane region" description="Helical" evidence="8">
    <location>
        <begin position="273"/>
        <end position="295"/>
    </location>
</feature>
<accession>A0AAE9D230</accession>
<evidence type="ECO:0000256" key="6">
    <source>
        <dbReference type="ARBA" id="ARBA00023136"/>
    </source>
</evidence>
<evidence type="ECO:0000313" key="11">
    <source>
        <dbReference type="Proteomes" id="UP000827892"/>
    </source>
</evidence>
<dbReference type="PANTHER" id="PTHR12185">
    <property type="entry name" value="SID1 TRANSMEMBRANE FAMILY MEMEBER"/>
    <property type="match status" value="1"/>
</dbReference>
<feature type="signal peptide" evidence="9">
    <location>
        <begin position="1"/>
        <end position="16"/>
    </location>
</feature>
<keyword evidence="3 8" id="KW-0812">Transmembrane</keyword>
<evidence type="ECO:0000256" key="3">
    <source>
        <dbReference type="ARBA" id="ARBA00022692"/>
    </source>
</evidence>
<feature type="transmembrane region" description="Helical" evidence="8">
    <location>
        <begin position="537"/>
        <end position="556"/>
    </location>
</feature>
<dbReference type="Pfam" id="PF13965">
    <property type="entry name" value="SID-1_RNA_chan"/>
    <property type="match status" value="1"/>
</dbReference>
<name>A0AAE9D230_CAEBR</name>
<evidence type="ECO:0000313" key="10">
    <source>
        <dbReference type="EMBL" id="ULT91948.1"/>
    </source>
</evidence>
<feature type="transmembrane region" description="Helical" evidence="8">
    <location>
        <begin position="352"/>
        <end position="372"/>
    </location>
</feature>
<dbReference type="InterPro" id="IPR019422">
    <property type="entry name" value="7TM_GPCR_serpentine_rcpt_Srh"/>
</dbReference>
<comment type="similarity">
    <text evidence="2">Belongs to the SID1 family.</text>
</comment>
<dbReference type="Pfam" id="PF10318">
    <property type="entry name" value="7TM_GPCR_Srh"/>
    <property type="match status" value="1"/>
</dbReference>
<evidence type="ECO:0000256" key="4">
    <source>
        <dbReference type="ARBA" id="ARBA00022729"/>
    </source>
</evidence>
<keyword evidence="5 8" id="KW-1133">Transmembrane helix</keyword>
<evidence type="ECO:0000256" key="2">
    <source>
        <dbReference type="ARBA" id="ARBA00006618"/>
    </source>
</evidence>
<evidence type="ECO:0000256" key="7">
    <source>
        <dbReference type="ARBA" id="ARBA00023180"/>
    </source>
</evidence>
<feature type="transmembrane region" description="Helical" evidence="8">
    <location>
        <begin position="506"/>
        <end position="525"/>
    </location>
</feature>
<feature type="transmembrane region" description="Helical" evidence="8">
    <location>
        <begin position="406"/>
        <end position="425"/>
    </location>
</feature>
<feature type="transmembrane region" description="Helical" evidence="8">
    <location>
        <begin position="650"/>
        <end position="670"/>
    </location>
</feature>
<gene>
    <name evidence="10" type="ORF">L3Y34_009553</name>
</gene>
<evidence type="ECO:0000256" key="1">
    <source>
        <dbReference type="ARBA" id="ARBA00004141"/>
    </source>
</evidence>
<reference evidence="10 11" key="1">
    <citation type="submission" date="2022-02" db="EMBL/GenBank/DDBJ databases">
        <title>Chromosome-level reference genomes for two strains of Caenorhabditis briggsae: an improved platform for comparative genomics.</title>
        <authorList>
            <person name="Stevens L."/>
            <person name="Andersen E.C."/>
        </authorList>
    </citation>
    <scope>NUCLEOTIDE SEQUENCE [LARGE SCALE GENOMIC DNA]</scope>
    <source>
        <strain evidence="10">QX1410_ONT</strain>
        <tissue evidence="10">Whole-organism</tissue>
    </source>
</reference>
<keyword evidence="6 8" id="KW-0472">Membrane</keyword>
<feature type="chain" id="PRO_5042150843" description="SID1 transmembrane family member 1" evidence="9">
    <location>
        <begin position="17"/>
        <end position="882"/>
    </location>
</feature>
<evidence type="ECO:0000256" key="9">
    <source>
        <dbReference type="SAM" id="SignalP"/>
    </source>
</evidence>
<evidence type="ECO:0008006" key="12">
    <source>
        <dbReference type="Google" id="ProtNLM"/>
    </source>
</evidence>
<organism evidence="10 11">
    <name type="scientific">Caenorhabditis briggsae</name>
    <dbReference type="NCBI Taxonomy" id="6238"/>
    <lineage>
        <taxon>Eukaryota</taxon>
        <taxon>Metazoa</taxon>
        <taxon>Ecdysozoa</taxon>
        <taxon>Nematoda</taxon>
        <taxon>Chromadorea</taxon>
        <taxon>Rhabditida</taxon>
        <taxon>Rhabditina</taxon>
        <taxon>Rhabditomorpha</taxon>
        <taxon>Rhabditoidea</taxon>
        <taxon>Rhabditidae</taxon>
        <taxon>Peloderinae</taxon>
        <taxon>Caenorhabditis</taxon>
    </lineage>
</organism>
<evidence type="ECO:0000256" key="5">
    <source>
        <dbReference type="ARBA" id="ARBA00022989"/>
    </source>
</evidence>
<feature type="transmembrane region" description="Helical" evidence="8">
    <location>
        <begin position="592"/>
        <end position="611"/>
    </location>
</feature>
<dbReference type="GO" id="GO:0016020">
    <property type="term" value="C:membrane"/>
    <property type="evidence" value="ECO:0007669"/>
    <property type="project" value="UniProtKB-SubCell"/>
</dbReference>